<accession>A0A6M3MGT9</accession>
<dbReference type="EMBL" id="MT143885">
    <property type="protein sequence ID" value="QJB04566.1"/>
    <property type="molecule type" value="Genomic_DNA"/>
</dbReference>
<dbReference type="AlphaFoldDB" id="A0A6M3MGT9"/>
<reference evidence="1" key="1">
    <citation type="submission" date="2020-03" db="EMBL/GenBank/DDBJ databases">
        <title>The deep terrestrial virosphere.</title>
        <authorList>
            <person name="Holmfeldt K."/>
            <person name="Nilsson E."/>
            <person name="Simone D."/>
            <person name="Lopez-Fernandez M."/>
            <person name="Wu X."/>
            <person name="de Brujin I."/>
            <person name="Lundin D."/>
            <person name="Andersson A."/>
            <person name="Bertilsson S."/>
            <person name="Dopson M."/>
        </authorList>
    </citation>
    <scope>NUCLEOTIDE SEQUENCE</scope>
    <source>
        <strain evidence="1">MM171B00233</strain>
    </source>
</reference>
<gene>
    <name evidence="1" type="ORF">MM171B00233_0006</name>
</gene>
<organism evidence="1">
    <name type="scientific">viral metagenome</name>
    <dbReference type="NCBI Taxonomy" id="1070528"/>
    <lineage>
        <taxon>unclassified sequences</taxon>
        <taxon>metagenomes</taxon>
        <taxon>organismal metagenomes</taxon>
    </lineage>
</organism>
<protein>
    <submittedName>
        <fullName evidence="1">Putative tail protein</fullName>
    </submittedName>
</protein>
<sequence>MTALLIYDSTKAQSIASLGVAYTEYNVTGNTVTVKDTAGLSLSTINTWIGTLSAAAYGKICVLVDTKRVENVAATGVITFSAAGAAGDICYITAQLAGGKTIVLGSHISAAGTTTAEAVLAKTSINAGTVYHGFSADNAAALLTVTAPLSVGALGNKYVLAVTVDNTGTLAASVTTTFAVGATGVTAQASAKAIVTITVKGAAGDICNVNVTDNDSNVFTIGSFTCAAASVAGEAALMVAAINNLTAETGFFATNSSGVVTISAPISLGTAGNTYVLGLELDNSGSLAATVTTTFVVSASGVAASTIGSLGDFSQAYFLSLEAKVTAAAVTTGTAAAGAAGTITLAAAASATDDYYNGMAIMLDGGTGANQCRVITDYNGTTKVATISGDYNWGTTPDNTSTYIISDDLSLLGRTVSSKYACLRTWEKIQGTDKYPAKLIQYMGGYTYPLYPATTYTSTATSGTSVRIYDTGQTWTVDAFIGYYVAIKSGTGEGQVRKITSNTATYLVVATWTTNPDKTSVYQISPYQDDLLLDIYLEKYLVTELNKPSSSATQATAWKRLLDYGLYDPNYRKASEDTNAATYQDLDYLRNTVLAAGKVLYENSIL</sequence>
<proteinExistence type="predicted"/>
<name>A0A6M3MGT9_9ZZZZ</name>
<evidence type="ECO:0000313" key="1">
    <source>
        <dbReference type="EMBL" id="QJB04566.1"/>
    </source>
</evidence>